<evidence type="ECO:0000313" key="1">
    <source>
        <dbReference type="EMBL" id="SVC44251.1"/>
    </source>
</evidence>
<organism evidence="1">
    <name type="scientific">marine metagenome</name>
    <dbReference type="NCBI Taxonomy" id="408172"/>
    <lineage>
        <taxon>unclassified sequences</taxon>
        <taxon>metagenomes</taxon>
        <taxon>ecological metagenomes</taxon>
    </lineage>
</organism>
<name>A0A382MAH2_9ZZZZ</name>
<reference evidence="1" key="1">
    <citation type="submission" date="2018-05" db="EMBL/GenBank/DDBJ databases">
        <authorList>
            <person name="Lanie J.A."/>
            <person name="Ng W.-L."/>
            <person name="Kazmierczak K.M."/>
            <person name="Andrzejewski T.M."/>
            <person name="Davidsen T.M."/>
            <person name="Wayne K.J."/>
            <person name="Tettelin H."/>
            <person name="Glass J.I."/>
            <person name="Rusch D."/>
            <person name="Podicherti R."/>
            <person name="Tsui H.-C.T."/>
            <person name="Winkler M.E."/>
        </authorList>
    </citation>
    <scope>NUCLEOTIDE SEQUENCE</scope>
</reference>
<accession>A0A382MAH2</accession>
<gene>
    <name evidence="1" type="ORF">METZ01_LOCUS297105</name>
</gene>
<dbReference type="EMBL" id="UINC01091466">
    <property type="protein sequence ID" value="SVC44251.1"/>
    <property type="molecule type" value="Genomic_DNA"/>
</dbReference>
<proteinExistence type="predicted"/>
<protein>
    <submittedName>
        <fullName evidence="1">Uncharacterized protein</fullName>
    </submittedName>
</protein>
<dbReference type="AlphaFoldDB" id="A0A382MAH2"/>
<sequence>MARKKHLTVILLILSGLFFGYAAHAEVVVKCGGLKGQSYFYPGPFVDEKDVGWQNDEIPTGSTTIVMVDGEPDVLYGDATGGVVSSRAGGGVVTILGITDSILVIGVNYPETTVEIYTWNAVDKTLILFQSKYGAAINKVTLMISHCG</sequence>